<dbReference type="SMART" id="SM00645">
    <property type="entry name" value="Pept_C1"/>
    <property type="match status" value="1"/>
</dbReference>
<dbReference type="InterPro" id="IPR039417">
    <property type="entry name" value="Peptidase_C1A_papain-like"/>
</dbReference>
<evidence type="ECO:0000256" key="5">
    <source>
        <dbReference type="ARBA" id="ARBA00023145"/>
    </source>
</evidence>
<gene>
    <name evidence="11" type="ORF">Ae201684_002046</name>
</gene>
<dbReference type="InterPro" id="IPR013201">
    <property type="entry name" value="Prot_inhib_I29"/>
</dbReference>
<dbReference type="GO" id="GO:0006508">
    <property type="term" value="P:proteolysis"/>
    <property type="evidence" value="ECO:0007669"/>
    <property type="project" value="UniProtKB-KW"/>
</dbReference>
<dbReference type="InterPro" id="IPR014756">
    <property type="entry name" value="Ig_E-set"/>
</dbReference>
<protein>
    <recommendedName>
        <fullName evidence="13">Peptidase C1A papain C-terminal domain-containing protein</fullName>
    </recommendedName>
</protein>
<evidence type="ECO:0000256" key="1">
    <source>
        <dbReference type="ARBA" id="ARBA00008455"/>
    </source>
</evidence>
<dbReference type="InterPro" id="IPR000668">
    <property type="entry name" value="Peptidase_C1A_C"/>
</dbReference>
<proteinExistence type="inferred from homology"/>
<evidence type="ECO:0000313" key="12">
    <source>
        <dbReference type="Proteomes" id="UP000481153"/>
    </source>
</evidence>
<evidence type="ECO:0000256" key="4">
    <source>
        <dbReference type="ARBA" id="ARBA00022801"/>
    </source>
</evidence>
<organism evidence="11 12">
    <name type="scientific">Aphanomyces euteiches</name>
    <dbReference type="NCBI Taxonomy" id="100861"/>
    <lineage>
        <taxon>Eukaryota</taxon>
        <taxon>Sar</taxon>
        <taxon>Stramenopiles</taxon>
        <taxon>Oomycota</taxon>
        <taxon>Saprolegniomycetes</taxon>
        <taxon>Saprolegniales</taxon>
        <taxon>Verrucalvaceae</taxon>
        <taxon>Aphanomyces</taxon>
    </lineage>
</organism>
<keyword evidence="6" id="KW-1015">Disulfide bond</keyword>
<keyword evidence="3 7" id="KW-0732">Signal</keyword>
<dbReference type="InterPro" id="IPR013128">
    <property type="entry name" value="Peptidase_C1A"/>
</dbReference>
<dbReference type="Proteomes" id="UP000481153">
    <property type="component" value="Unassembled WGS sequence"/>
</dbReference>
<evidence type="ECO:0000256" key="3">
    <source>
        <dbReference type="ARBA" id="ARBA00022729"/>
    </source>
</evidence>
<feature type="chain" id="PRO_5026317130" description="Peptidase C1A papain C-terminal domain-containing protein" evidence="7">
    <location>
        <begin position="16"/>
        <end position="517"/>
    </location>
</feature>
<evidence type="ECO:0000259" key="9">
    <source>
        <dbReference type="SMART" id="SM00737"/>
    </source>
</evidence>
<dbReference type="InterPro" id="IPR038765">
    <property type="entry name" value="Papain-like_cys_pep_sf"/>
</dbReference>
<name>A0A6G0XRN2_9STRA</name>
<dbReference type="GO" id="GO:0008234">
    <property type="term" value="F:cysteine-type peptidase activity"/>
    <property type="evidence" value="ECO:0007669"/>
    <property type="project" value="InterPro"/>
</dbReference>
<dbReference type="Pfam" id="PF02221">
    <property type="entry name" value="E1_DerP2_DerF2"/>
    <property type="match status" value="1"/>
</dbReference>
<reference evidence="11 12" key="1">
    <citation type="submission" date="2019-07" db="EMBL/GenBank/DDBJ databases">
        <title>Genomics analysis of Aphanomyces spp. identifies a new class of oomycete effector associated with host adaptation.</title>
        <authorList>
            <person name="Gaulin E."/>
        </authorList>
    </citation>
    <scope>NUCLEOTIDE SEQUENCE [LARGE SCALE GENOMIC DNA]</scope>
    <source>
        <strain evidence="11 12">ATCC 201684</strain>
    </source>
</reference>
<dbReference type="VEuPathDB" id="FungiDB:AeMF1_003036"/>
<accession>A0A6G0XRN2</accession>
<evidence type="ECO:0000313" key="11">
    <source>
        <dbReference type="EMBL" id="KAF0742982.1"/>
    </source>
</evidence>
<comment type="similarity">
    <text evidence="1">Belongs to the peptidase C1 family.</text>
</comment>
<dbReference type="PROSITE" id="PS00639">
    <property type="entry name" value="THIOL_PROTEASE_HIS"/>
    <property type="match status" value="1"/>
</dbReference>
<dbReference type="Pfam" id="PF00112">
    <property type="entry name" value="Peptidase_C1"/>
    <property type="match status" value="1"/>
</dbReference>
<dbReference type="SMART" id="SM00737">
    <property type="entry name" value="ML"/>
    <property type="match status" value="1"/>
</dbReference>
<sequence>MKIGVLVAYVAVASAASYEEKFRTWMKNHGITFSPVEWFHRFENFILNDQFIEASNQASGTSFTLGHNEYSHLTYDEFKTKLLGVRFPKGYLAARQASPRSPRANRSNPPDSFDWVEKGAVTPVKNQGMCGSCWAFSTTGAIEGAAFVATNKLVSLSEQELVDCDDSDNGCNGGLMDNAFKWIKKHKGLCQEDDYKYHANQSTCALSNCSPVTRVTGYVDVDPNDEQELKAAVAEQPVAVAIQADQREFQFYKSGVFDKPCGTQLDHGVLVVGYGEKSGKKYWKVKNSWGAGWGDAGYIYLARELGPKQGQCGVAMAPSYPFAAVISAQDEVEKDAESTPTEVAKDIPELNKETVSSSVTIVQCGDITSELVTFQNLTVTPPHPKPGKAIQLVGSGVVKTGFATAPLTIAVKLGGRLVFSHNGNVCGSTHVPLPLGLGHIDLEGLKCPVVPGKFDGLEMSLKLPSIAPKSKYDILLTSDLGDSNSKQEVFCVQVKLDLSDSAEEIKRTEVYELLATS</sequence>
<keyword evidence="4" id="KW-0378">Hydrolase</keyword>
<feature type="domain" description="Cathepsin propeptide inhibitor" evidence="10">
    <location>
        <begin position="22"/>
        <end position="78"/>
    </location>
</feature>
<dbReference type="PROSITE" id="PS00139">
    <property type="entry name" value="THIOL_PROTEASE_CYS"/>
    <property type="match status" value="1"/>
</dbReference>
<evidence type="ECO:0000256" key="2">
    <source>
        <dbReference type="ARBA" id="ARBA00022670"/>
    </source>
</evidence>
<dbReference type="InterPro" id="IPR025660">
    <property type="entry name" value="Pept_his_AS"/>
</dbReference>
<dbReference type="SUPFAM" id="SSF81296">
    <property type="entry name" value="E set domains"/>
    <property type="match status" value="1"/>
</dbReference>
<dbReference type="Gene3D" id="3.90.70.10">
    <property type="entry name" value="Cysteine proteinases"/>
    <property type="match status" value="1"/>
</dbReference>
<dbReference type="EMBL" id="VJMJ01000022">
    <property type="protein sequence ID" value="KAF0742982.1"/>
    <property type="molecule type" value="Genomic_DNA"/>
</dbReference>
<feature type="signal peptide" evidence="7">
    <location>
        <begin position="1"/>
        <end position="15"/>
    </location>
</feature>
<comment type="caution">
    <text evidence="11">The sequence shown here is derived from an EMBL/GenBank/DDBJ whole genome shotgun (WGS) entry which is preliminary data.</text>
</comment>
<keyword evidence="5" id="KW-0865">Zymogen</keyword>
<dbReference type="CDD" id="cd02248">
    <property type="entry name" value="Peptidase_C1A"/>
    <property type="match status" value="1"/>
</dbReference>
<dbReference type="PANTHER" id="PTHR12411">
    <property type="entry name" value="CYSTEINE PROTEASE FAMILY C1-RELATED"/>
    <property type="match status" value="1"/>
</dbReference>
<dbReference type="Pfam" id="PF08246">
    <property type="entry name" value="Inhibitor_I29"/>
    <property type="match status" value="1"/>
</dbReference>
<feature type="domain" description="Peptidase C1A papain C-terminal" evidence="8">
    <location>
        <begin position="109"/>
        <end position="322"/>
    </location>
</feature>
<evidence type="ECO:0000256" key="7">
    <source>
        <dbReference type="SAM" id="SignalP"/>
    </source>
</evidence>
<dbReference type="FunFam" id="3.90.70.10:FF:000067">
    <property type="entry name" value="Senescence-specific cysteine protease"/>
    <property type="match status" value="1"/>
</dbReference>
<evidence type="ECO:0008006" key="13">
    <source>
        <dbReference type="Google" id="ProtNLM"/>
    </source>
</evidence>
<feature type="domain" description="MD-2-related lipid-recognition" evidence="9">
    <location>
        <begin position="361"/>
        <end position="496"/>
    </location>
</feature>
<evidence type="ECO:0000256" key="6">
    <source>
        <dbReference type="ARBA" id="ARBA00023157"/>
    </source>
</evidence>
<keyword evidence="2" id="KW-0645">Protease</keyword>
<dbReference type="InterPro" id="IPR000169">
    <property type="entry name" value="Pept_cys_AS"/>
</dbReference>
<evidence type="ECO:0000259" key="8">
    <source>
        <dbReference type="SMART" id="SM00645"/>
    </source>
</evidence>
<dbReference type="AlphaFoldDB" id="A0A6G0XRN2"/>
<dbReference type="SUPFAM" id="SSF54001">
    <property type="entry name" value="Cysteine proteinases"/>
    <property type="match status" value="1"/>
</dbReference>
<dbReference type="InterPro" id="IPR003172">
    <property type="entry name" value="ML_dom"/>
</dbReference>
<dbReference type="PRINTS" id="PR00705">
    <property type="entry name" value="PAPAIN"/>
</dbReference>
<evidence type="ECO:0000259" key="10">
    <source>
        <dbReference type="SMART" id="SM00848"/>
    </source>
</evidence>
<dbReference type="SMART" id="SM00848">
    <property type="entry name" value="Inhibitor_I29"/>
    <property type="match status" value="1"/>
</dbReference>
<keyword evidence="12" id="KW-1185">Reference proteome</keyword>